<evidence type="ECO:0000313" key="5">
    <source>
        <dbReference type="EMBL" id="KFX70339.1"/>
    </source>
</evidence>
<dbReference type="Pfam" id="PF13439">
    <property type="entry name" value="Glyco_transf_4"/>
    <property type="match status" value="1"/>
</dbReference>
<sequence>MKVCHLTSVHSRYDTRIFLKECRSLANAGYETALVVADGKGDEARDGVRIHDVGPAKGRIDRIRNVTARVLNKAISIDADIYHFHDPELIPSGLKLKRMGKHVIFDAHEDVPKQLLSKPYLNKPLRIILSWVFGVYEAWACKRFDAVVTATPYIRDKFLAINKNSVDINNFPLLGELVVGEVDWSRKRNEVCYIGGIASIRGIRQVVQAMAAIKSDARLQLGGCFSEQAVECELKAQSAWSKVDELGFVSREGVRDILDRSVAGIVTFLPLPNHIDAQPNKMFEYMSAGVPVICSDFPLWKDIISGNDCGQCVDPSNPMAIARAIDYFIENPAIAKNMGENGQAAVRRKYNWSAEEKKLFSVYISICD</sequence>
<dbReference type="SUPFAM" id="SSF53756">
    <property type="entry name" value="UDP-Glycosyltransferase/glycogen phosphorylase"/>
    <property type="match status" value="1"/>
</dbReference>
<accession>A0A0A1YNW2</accession>
<protein>
    <submittedName>
        <fullName evidence="5">Glycosyl transferase</fullName>
    </submittedName>
</protein>
<dbReference type="RefSeq" id="WP_025165603.1">
    <property type="nucleotide sequence ID" value="NZ_AWSQ01000002.1"/>
</dbReference>
<gene>
    <name evidence="5" type="ORF">TMS3_0112760</name>
</gene>
<dbReference type="EMBL" id="AWSQ01000002">
    <property type="protein sequence ID" value="KFX70339.1"/>
    <property type="molecule type" value="Genomic_DNA"/>
</dbReference>
<dbReference type="Proteomes" id="UP000030063">
    <property type="component" value="Unassembled WGS sequence"/>
</dbReference>
<dbReference type="InterPro" id="IPR028098">
    <property type="entry name" value="Glyco_trans_4-like_N"/>
</dbReference>
<evidence type="ECO:0000256" key="1">
    <source>
        <dbReference type="ARBA" id="ARBA00022676"/>
    </source>
</evidence>
<dbReference type="eggNOG" id="COG0438">
    <property type="taxonomic scope" value="Bacteria"/>
</dbReference>
<feature type="domain" description="Glycosyl transferase family 1" evidence="3">
    <location>
        <begin position="186"/>
        <end position="343"/>
    </location>
</feature>
<dbReference type="GO" id="GO:1901135">
    <property type="term" value="P:carbohydrate derivative metabolic process"/>
    <property type="evidence" value="ECO:0007669"/>
    <property type="project" value="UniProtKB-ARBA"/>
</dbReference>
<feature type="domain" description="Glycosyltransferase subfamily 4-like N-terminal" evidence="4">
    <location>
        <begin position="22"/>
        <end position="160"/>
    </location>
</feature>
<dbReference type="AlphaFoldDB" id="A0A0A1YNW2"/>
<keyword evidence="2 5" id="KW-0808">Transferase</keyword>
<proteinExistence type="predicted"/>
<dbReference type="OrthoDB" id="9815351at2"/>
<evidence type="ECO:0000313" key="6">
    <source>
        <dbReference type="Proteomes" id="UP000030063"/>
    </source>
</evidence>
<keyword evidence="1" id="KW-0328">Glycosyltransferase</keyword>
<dbReference type="Gene3D" id="3.40.50.2000">
    <property type="entry name" value="Glycogen Phosphorylase B"/>
    <property type="match status" value="2"/>
</dbReference>
<dbReference type="GO" id="GO:0016757">
    <property type="term" value="F:glycosyltransferase activity"/>
    <property type="evidence" value="ECO:0007669"/>
    <property type="project" value="UniProtKB-KW"/>
</dbReference>
<dbReference type="Pfam" id="PF00534">
    <property type="entry name" value="Glycos_transf_1"/>
    <property type="match status" value="1"/>
</dbReference>
<dbReference type="InterPro" id="IPR001296">
    <property type="entry name" value="Glyco_trans_1"/>
</dbReference>
<dbReference type="PANTHER" id="PTHR12526:SF629">
    <property type="entry name" value="TEICHURONIC ACID BIOSYNTHESIS GLYCOSYLTRANSFERASE TUAH-RELATED"/>
    <property type="match status" value="1"/>
</dbReference>
<dbReference type="STRING" id="1395571.TMS3_0112760"/>
<evidence type="ECO:0000259" key="3">
    <source>
        <dbReference type="Pfam" id="PF00534"/>
    </source>
</evidence>
<dbReference type="CDD" id="cd03794">
    <property type="entry name" value="GT4_WbuB-like"/>
    <property type="match status" value="1"/>
</dbReference>
<evidence type="ECO:0000256" key="2">
    <source>
        <dbReference type="ARBA" id="ARBA00022679"/>
    </source>
</evidence>
<organism evidence="5 6">
    <name type="scientific">Pseudomonas taeanensis MS-3</name>
    <dbReference type="NCBI Taxonomy" id="1395571"/>
    <lineage>
        <taxon>Bacteria</taxon>
        <taxon>Pseudomonadati</taxon>
        <taxon>Pseudomonadota</taxon>
        <taxon>Gammaproteobacteria</taxon>
        <taxon>Pseudomonadales</taxon>
        <taxon>Pseudomonadaceae</taxon>
        <taxon>Pseudomonas</taxon>
    </lineage>
</organism>
<keyword evidence="6" id="KW-1185">Reference proteome</keyword>
<name>A0A0A1YNW2_9PSED</name>
<reference evidence="5 6" key="1">
    <citation type="journal article" date="2014" name="Genome Announc.">
        <title>Draft Genome Sequence of Petroleum Oil-Degrading Marine Bacterium Pseudomonas taeanensis Strain MS-3, Isolated from a Crude Oil-Contaminated Seashore.</title>
        <authorList>
            <person name="Lee S.Y."/>
            <person name="Kim S.H."/>
            <person name="Lee D.G."/>
            <person name="Shin S."/>
            <person name="Yun S.H."/>
            <person name="Choi C.W."/>
            <person name="Chung Y.H."/>
            <person name="Choi J.S."/>
            <person name="Kahng H.Y."/>
            <person name="Kim S.I."/>
        </authorList>
    </citation>
    <scope>NUCLEOTIDE SEQUENCE [LARGE SCALE GENOMIC DNA]</scope>
    <source>
        <strain evidence="5 6">MS-3</strain>
    </source>
</reference>
<comment type="caution">
    <text evidence="5">The sequence shown here is derived from an EMBL/GenBank/DDBJ whole genome shotgun (WGS) entry which is preliminary data.</text>
</comment>
<dbReference type="PANTHER" id="PTHR12526">
    <property type="entry name" value="GLYCOSYLTRANSFERASE"/>
    <property type="match status" value="1"/>
</dbReference>
<evidence type="ECO:0000259" key="4">
    <source>
        <dbReference type="Pfam" id="PF13439"/>
    </source>
</evidence>